<organism evidence="1 2">
    <name type="scientific">Haloferax sulfurifontis</name>
    <dbReference type="NCBI Taxonomy" id="255616"/>
    <lineage>
        <taxon>Archaea</taxon>
        <taxon>Methanobacteriati</taxon>
        <taxon>Methanobacteriota</taxon>
        <taxon>Stenosarchaea group</taxon>
        <taxon>Halobacteria</taxon>
        <taxon>Halobacteriales</taxon>
        <taxon>Haloferacaceae</taxon>
        <taxon>Haloferax</taxon>
    </lineage>
</organism>
<protein>
    <submittedName>
        <fullName evidence="1">Uncharacterized protein</fullName>
    </submittedName>
</protein>
<proteinExistence type="predicted"/>
<accession>A0A830EB63</accession>
<sequence>MRHMKKCRKCRSTGATESARYCHECGSELVDEDEQFIRGIGNGFLTQADWVCIGECINGERGAPPERYHTRLDEKIRHSLTDFAILYHWEDFDPSSAFKSMARSKDGSTDDELTEAVILMKSFALLYSGLGRRAYELVSELAIETVEELSVDDVDVTITISSSKTT</sequence>
<evidence type="ECO:0000313" key="1">
    <source>
        <dbReference type="EMBL" id="GGC71437.1"/>
    </source>
</evidence>
<gene>
    <name evidence="1" type="ORF">GCM10007209_36750</name>
</gene>
<reference evidence="1" key="1">
    <citation type="journal article" date="2014" name="Int. J. Syst. Evol. Microbiol.">
        <title>Complete genome sequence of Corynebacterium casei LMG S-19264T (=DSM 44701T), isolated from a smear-ripened cheese.</title>
        <authorList>
            <consortium name="US DOE Joint Genome Institute (JGI-PGF)"/>
            <person name="Walter F."/>
            <person name="Albersmeier A."/>
            <person name="Kalinowski J."/>
            <person name="Ruckert C."/>
        </authorList>
    </citation>
    <scope>NUCLEOTIDE SEQUENCE</scope>
    <source>
        <strain evidence="1">CCM 7217</strain>
    </source>
</reference>
<dbReference type="AlphaFoldDB" id="A0A830EB63"/>
<reference evidence="1" key="2">
    <citation type="submission" date="2020-09" db="EMBL/GenBank/DDBJ databases">
        <authorList>
            <person name="Sun Q."/>
            <person name="Sedlacek I."/>
        </authorList>
    </citation>
    <scope>NUCLEOTIDE SEQUENCE</scope>
    <source>
        <strain evidence="1">CCM 7217</strain>
    </source>
</reference>
<name>A0A830EB63_9EURY</name>
<dbReference type="Proteomes" id="UP000646833">
    <property type="component" value="Unassembled WGS sequence"/>
</dbReference>
<evidence type="ECO:0000313" key="2">
    <source>
        <dbReference type="Proteomes" id="UP000646833"/>
    </source>
</evidence>
<dbReference type="EMBL" id="BMCI01000008">
    <property type="protein sequence ID" value="GGC71437.1"/>
    <property type="molecule type" value="Genomic_DNA"/>
</dbReference>
<comment type="caution">
    <text evidence="1">The sequence shown here is derived from an EMBL/GenBank/DDBJ whole genome shotgun (WGS) entry which is preliminary data.</text>
</comment>